<gene>
    <name evidence="8" type="primary">LOC111011974</name>
</gene>
<dbReference type="InterPro" id="IPR042099">
    <property type="entry name" value="ANL_N_sf"/>
</dbReference>
<comment type="subcellular location">
    <subcellularLocation>
        <location evidence="1">Cytoplasm</location>
        <location evidence="1">Cytosol</location>
    </subcellularLocation>
</comment>
<evidence type="ECO:0000256" key="4">
    <source>
        <dbReference type="ARBA" id="ARBA00022741"/>
    </source>
</evidence>
<proteinExistence type="inferred from homology"/>
<evidence type="ECO:0000256" key="3">
    <source>
        <dbReference type="ARBA" id="ARBA00022598"/>
    </source>
</evidence>
<sequence>MESLSKCDSNFCALTPISFLRRASASYADRTSVIYERTRFTWRNTFQRCSRLASSLRSLNVSKNDVVSVIAPNVPALYEMHFAVPMAGAVLNTINTRLDVKNIAVILRHSEAKVLFVDYQYIPQAKDALRLLVAESTAYDIYRNINMHHVTHMCCAPIVFRIILEAESADRRRVGSPVNVLTGGAPPPAPLLEKMEALGFHITHAYGLTEATGPALVCEWQHKWNSLPSDQQAKLKARQGIGILTLADVDVKNLETMESVPHDGRTAGE</sequence>
<evidence type="ECO:0000259" key="6">
    <source>
        <dbReference type="Pfam" id="PF00501"/>
    </source>
</evidence>
<dbReference type="RefSeq" id="XP_022141669.1">
    <property type="nucleotide sequence ID" value="XM_022285977.1"/>
</dbReference>
<dbReference type="GeneID" id="111011974"/>
<dbReference type="AlphaFoldDB" id="A0A6J1CJE5"/>
<dbReference type="Gene3D" id="3.40.50.12780">
    <property type="entry name" value="N-terminal domain of ligase-like"/>
    <property type="match status" value="2"/>
</dbReference>
<keyword evidence="3" id="KW-0436">Ligase</keyword>
<keyword evidence="4" id="KW-0547">Nucleotide-binding</keyword>
<dbReference type="KEGG" id="mcha:111011974"/>
<feature type="domain" description="AMP-dependent synthetase/ligase" evidence="6">
    <location>
        <begin position="138"/>
        <end position="268"/>
    </location>
</feature>
<name>A0A6J1CJE5_MOMCH</name>
<dbReference type="GO" id="GO:0005524">
    <property type="term" value="F:ATP binding"/>
    <property type="evidence" value="ECO:0007669"/>
    <property type="project" value="UniProtKB-KW"/>
</dbReference>
<dbReference type="PANTHER" id="PTHR43859:SF2">
    <property type="entry name" value="BUTYRATE--COA LIGASE AAE11, PEROXISOMAL"/>
    <property type="match status" value="1"/>
</dbReference>
<dbReference type="SUPFAM" id="SSF56801">
    <property type="entry name" value="Acetyl-CoA synthetase-like"/>
    <property type="match status" value="1"/>
</dbReference>
<feature type="non-terminal residue" evidence="8">
    <location>
        <position position="269"/>
    </location>
</feature>
<dbReference type="Proteomes" id="UP000504603">
    <property type="component" value="Unplaced"/>
</dbReference>
<dbReference type="OrthoDB" id="10253115at2759"/>
<organism evidence="7 8">
    <name type="scientific">Momordica charantia</name>
    <name type="common">Bitter gourd</name>
    <name type="synonym">Balsam pear</name>
    <dbReference type="NCBI Taxonomy" id="3673"/>
    <lineage>
        <taxon>Eukaryota</taxon>
        <taxon>Viridiplantae</taxon>
        <taxon>Streptophyta</taxon>
        <taxon>Embryophyta</taxon>
        <taxon>Tracheophyta</taxon>
        <taxon>Spermatophyta</taxon>
        <taxon>Magnoliopsida</taxon>
        <taxon>eudicotyledons</taxon>
        <taxon>Gunneridae</taxon>
        <taxon>Pentapetalae</taxon>
        <taxon>rosids</taxon>
        <taxon>fabids</taxon>
        <taxon>Cucurbitales</taxon>
        <taxon>Cucurbitaceae</taxon>
        <taxon>Momordiceae</taxon>
        <taxon>Momordica</taxon>
    </lineage>
</organism>
<evidence type="ECO:0000256" key="5">
    <source>
        <dbReference type="ARBA" id="ARBA00022840"/>
    </source>
</evidence>
<dbReference type="PANTHER" id="PTHR43859">
    <property type="entry name" value="ACYL-ACTIVATING ENZYME"/>
    <property type="match status" value="1"/>
</dbReference>
<comment type="similarity">
    <text evidence="2">Belongs to the ATP-dependent AMP-binding enzyme family.</text>
</comment>
<reference evidence="8" key="1">
    <citation type="submission" date="2025-08" db="UniProtKB">
        <authorList>
            <consortium name="RefSeq"/>
        </authorList>
    </citation>
    <scope>IDENTIFICATION</scope>
    <source>
        <strain evidence="8">OHB3-1</strain>
    </source>
</reference>
<dbReference type="GO" id="GO:0005829">
    <property type="term" value="C:cytosol"/>
    <property type="evidence" value="ECO:0007669"/>
    <property type="project" value="UniProtKB-SubCell"/>
</dbReference>
<evidence type="ECO:0000313" key="8">
    <source>
        <dbReference type="RefSeq" id="XP_022141669.1"/>
    </source>
</evidence>
<dbReference type="GO" id="GO:0016874">
    <property type="term" value="F:ligase activity"/>
    <property type="evidence" value="ECO:0007669"/>
    <property type="project" value="UniProtKB-KW"/>
</dbReference>
<dbReference type="InterPro" id="IPR000873">
    <property type="entry name" value="AMP-dep_synth/lig_dom"/>
</dbReference>
<evidence type="ECO:0000313" key="7">
    <source>
        <dbReference type="Proteomes" id="UP000504603"/>
    </source>
</evidence>
<protein>
    <submittedName>
        <fullName evidence="8">Butyrate--CoA ligase AAE11, peroxisomal-like</fullName>
    </submittedName>
</protein>
<keyword evidence="7" id="KW-1185">Reference proteome</keyword>
<keyword evidence="5" id="KW-0067">ATP-binding</keyword>
<evidence type="ECO:0000256" key="2">
    <source>
        <dbReference type="ARBA" id="ARBA00006432"/>
    </source>
</evidence>
<evidence type="ECO:0000256" key="1">
    <source>
        <dbReference type="ARBA" id="ARBA00004514"/>
    </source>
</evidence>
<dbReference type="Pfam" id="PF00501">
    <property type="entry name" value="AMP-binding"/>
    <property type="match status" value="2"/>
</dbReference>
<accession>A0A6J1CJE5</accession>
<feature type="domain" description="AMP-dependent synthetase/ligase" evidence="6">
    <location>
        <begin position="21"/>
        <end position="123"/>
    </location>
</feature>